<gene>
    <name evidence="2" type="ORF">RhiirA1_480204</name>
</gene>
<protein>
    <recommendedName>
        <fullName evidence="1">HTH asnC-type domain-containing protein</fullName>
    </recommendedName>
</protein>
<reference evidence="2 3" key="2">
    <citation type="submission" date="2017-10" db="EMBL/GenBank/DDBJ databases">
        <title>Genome analyses suggest a sexual origin of heterokaryosis in a supposedly ancient asexual fungus.</title>
        <authorList>
            <person name="Corradi N."/>
            <person name="Sedzielewska K."/>
            <person name="Noel J."/>
            <person name="Charron P."/>
            <person name="Farinelli L."/>
            <person name="Marton T."/>
            <person name="Kruger M."/>
            <person name="Pelin A."/>
            <person name="Brachmann A."/>
            <person name="Corradi N."/>
        </authorList>
    </citation>
    <scope>NUCLEOTIDE SEQUENCE [LARGE SCALE GENOMIC DNA]</scope>
    <source>
        <strain evidence="2 3">A1</strain>
    </source>
</reference>
<evidence type="ECO:0000313" key="3">
    <source>
        <dbReference type="Proteomes" id="UP000232688"/>
    </source>
</evidence>
<feature type="domain" description="HTH asnC-type" evidence="1">
    <location>
        <begin position="1"/>
        <end position="61"/>
    </location>
</feature>
<dbReference type="Pfam" id="PF13404">
    <property type="entry name" value="HTH_AsnC-type"/>
    <property type="match status" value="1"/>
</dbReference>
<reference evidence="2 3" key="1">
    <citation type="submission" date="2017-10" db="EMBL/GenBank/DDBJ databases">
        <title>Extensive intraspecific genome diversity in a model arbuscular mycorrhizal fungus.</title>
        <authorList>
            <person name="Chen E.C.H."/>
            <person name="Morin E."/>
            <person name="Baudet D."/>
            <person name="Noel J."/>
            <person name="Ndikumana S."/>
            <person name="Charron P."/>
            <person name="St-Onge C."/>
            <person name="Giorgi J."/>
            <person name="Grigoriev I.V."/>
            <person name="Roux C."/>
            <person name="Martin F.M."/>
            <person name="Corradi N."/>
        </authorList>
    </citation>
    <scope>NUCLEOTIDE SEQUENCE [LARGE SCALE GENOMIC DNA]</scope>
    <source>
        <strain evidence="2 3">A1</strain>
    </source>
</reference>
<dbReference type="Proteomes" id="UP000232688">
    <property type="component" value="Unassembled WGS sequence"/>
</dbReference>
<dbReference type="VEuPathDB" id="FungiDB:RhiirA1_480204"/>
<dbReference type="Gene3D" id="1.10.10.10">
    <property type="entry name" value="Winged helix-like DNA-binding domain superfamily/Winged helix DNA-binding domain"/>
    <property type="match status" value="1"/>
</dbReference>
<dbReference type="InterPro" id="IPR036390">
    <property type="entry name" value="WH_DNA-bd_sf"/>
</dbReference>
<organism evidence="2 3">
    <name type="scientific">Rhizophagus irregularis</name>
    <dbReference type="NCBI Taxonomy" id="588596"/>
    <lineage>
        <taxon>Eukaryota</taxon>
        <taxon>Fungi</taxon>
        <taxon>Fungi incertae sedis</taxon>
        <taxon>Mucoromycota</taxon>
        <taxon>Glomeromycotina</taxon>
        <taxon>Glomeromycetes</taxon>
        <taxon>Glomerales</taxon>
        <taxon>Glomeraceae</taxon>
        <taxon>Rhizophagus</taxon>
    </lineage>
</organism>
<comment type="caution">
    <text evidence="2">The sequence shown here is derived from an EMBL/GenBank/DDBJ whole genome shotgun (WGS) entry which is preliminary data.</text>
</comment>
<dbReference type="AlphaFoldDB" id="A0A2N0QPM9"/>
<evidence type="ECO:0000313" key="2">
    <source>
        <dbReference type="EMBL" id="PKC53015.1"/>
    </source>
</evidence>
<dbReference type="EMBL" id="LLXH01004798">
    <property type="protein sequence ID" value="PKC53015.1"/>
    <property type="molecule type" value="Genomic_DNA"/>
</dbReference>
<dbReference type="InterPro" id="IPR036388">
    <property type="entry name" value="WH-like_DNA-bd_sf"/>
</dbReference>
<name>A0A2N0QPM9_9GLOM</name>
<sequence>MEIVEILEKDSRIAINDLAKMVGLTAEETEQSIKKLEDNKIIVKYISIVDWTKVEEHPGVRAMIDVKVTPKRGNLSFQ</sequence>
<dbReference type="GO" id="GO:0043565">
    <property type="term" value="F:sequence-specific DNA binding"/>
    <property type="evidence" value="ECO:0007669"/>
    <property type="project" value="InterPro"/>
</dbReference>
<dbReference type="PROSITE" id="PS50956">
    <property type="entry name" value="HTH_ASNC_2"/>
    <property type="match status" value="1"/>
</dbReference>
<proteinExistence type="predicted"/>
<accession>A0A2N0QPM9</accession>
<dbReference type="SUPFAM" id="SSF46785">
    <property type="entry name" value="Winged helix' DNA-binding domain"/>
    <property type="match status" value="1"/>
</dbReference>
<dbReference type="InterPro" id="IPR000485">
    <property type="entry name" value="AsnC-type_HTH_dom"/>
</dbReference>
<evidence type="ECO:0000259" key="1">
    <source>
        <dbReference type="PROSITE" id="PS50956"/>
    </source>
</evidence>